<dbReference type="Pfam" id="PF09669">
    <property type="entry name" value="Phage_pRha"/>
    <property type="match status" value="1"/>
</dbReference>
<dbReference type="NCBIfam" id="TIGR02681">
    <property type="entry name" value="phage_pRha"/>
    <property type="match status" value="1"/>
</dbReference>
<dbReference type="AlphaFoldDB" id="A0A2W3Z3Z0"/>
<dbReference type="EMBL" id="PIEU01000111">
    <property type="protein sequence ID" value="PZL71047.1"/>
    <property type="molecule type" value="Genomic_DNA"/>
</dbReference>
<keyword evidence="3" id="KW-1185">Reference proteome</keyword>
<gene>
    <name evidence="2" type="ORF">CI088_14320</name>
</gene>
<comment type="caution">
    <text evidence="2">The sequence shown here is derived from an EMBL/GenBank/DDBJ whole genome shotgun (WGS) entry which is preliminary data.</text>
</comment>
<dbReference type="RefSeq" id="WP_111248657.1">
    <property type="nucleotide sequence ID" value="NZ_PIEU01000111.1"/>
</dbReference>
<organism evidence="2 3">
    <name type="scientific">Enterococcus plantarum</name>
    <dbReference type="NCBI Taxonomy" id="1077675"/>
    <lineage>
        <taxon>Bacteria</taxon>
        <taxon>Bacillati</taxon>
        <taxon>Bacillota</taxon>
        <taxon>Bacilli</taxon>
        <taxon>Lactobacillales</taxon>
        <taxon>Enterococcaceae</taxon>
        <taxon>Enterococcus</taxon>
    </lineage>
</organism>
<dbReference type="Pfam" id="PF10552">
    <property type="entry name" value="ORF6C"/>
    <property type="match status" value="1"/>
</dbReference>
<evidence type="ECO:0000313" key="2">
    <source>
        <dbReference type="EMBL" id="PZL71047.1"/>
    </source>
</evidence>
<proteinExistence type="predicted"/>
<sequence>MEVLEQTLDSREVAKMVGRNHKEVLRDVRNLIDQMTSAKSQPVNISNYFIESSYKDSKGEYRPCFQTTKKGCELYSSRMTGVKGTHFAIAYIERFNDMETQIKQHAEIPTSKRELALLALSANEETNQRVDEVANRVTEIEENTKIDASDYGYIGRRVNQRVKEIARGYNANSKDQLAMLYKDINTGVKQITGVSTRSQLRQKDFDKVNEYINNWQPSTATITIINDLRDSA</sequence>
<reference evidence="2 3" key="1">
    <citation type="submission" date="2017-11" db="EMBL/GenBank/DDBJ databases">
        <title>Draft genome sequence of Enterococcus plantarum TRW2 strain isolated from lettuce.</title>
        <authorList>
            <person name="Kim E.B."/>
            <person name="Marco M.L."/>
            <person name="Williams T.R."/>
            <person name="You I.H."/>
        </authorList>
    </citation>
    <scope>NUCLEOTIDE SEQUENCE [LARGE SCALE GENOMIC DNA]</scope>
    <source>
        <strain evidence="2 3">TRW2</strain>
    </source>
</reference>
<evidence type="ECO:0000259" key="1">
    <source>
        <dbReference type="Pfam" id="PF10552"/>
    </source>
</evidence>
<dbReference type="Proteomes" id="UP000249828">
    <property type="component" value="Unassembled WGS sequence"/>
</dbReference>
<dbReference type="InterPro" id="IPR018878">
    <property type="entry name" value="ORF6C_dom"/>
</dbReference>
<dbReference type="InterPro" id="IPR014054">
    <property type="entry name" value="Phage_regulatory_Rha"/>
</dbReference>
<feature type="domain" description="ORF6C" evidence="1">
    <location>
        <begin position="119"/>
        <end position="223"/>
    </location>
</feature>
<accession>A0A2W3Z3Z0</accession>
<protein>
    <recommendedName>
        <fullName evidence="1">ORF6C domain-containing protein</fullName>
    </recommendedName>
</protein>
<name>A0A2W3Z3Z0_9ENTE</name>
<evidence type="ECO:0000313" key="3">
    <source>
        <dbReference type="Proteomes" id="UP000249828"/>
    </source>
</evidence>
<dbReference type="STRING" id="1077675.BCR22_07190"/>